<organism evidence="1 2">
    <name type="scientific">Niabella drilacis (strain DSM 25811 / CCM 8410 / CCUG 62505 / LMG 26954 / E90)</name>
    <dbReference type="NCBI Taxonomy" id="1285928"/>
    <lineage>
        <taxon>Bacteria</taxon>
        <taxon>Pseudomonadati</taxon>
        <taxon>Bacteroidota</taxon>
        <taxon>Chitinophagia</taxon>
        <taxon>Chitinophagales</taxon>
        <taxon>Chitinophagaceae</taxon>
        <taxon>Niabella</taxon>
    </lineage>
</organism>
<dbReference type="Proteomes" id="UP000198757">
    <property type="component" value="Unassembled WGS sequence"/>
</dbReference>
<evidence type="ECO:0000313" key="1">
    <source>
        <dbReference type="EMBL" id="SDC86479.1"/>
    </source>
</evidence>
<reference evidence="2" key="1">
    <citation type="submission" date="2016-10" db="EMBL/GenBank/DDBJ databases">
        <authorList>
            <person name="Varghese N."/>
            <person name="Submissions S."/>
        </authorList>
    </citation>
    <scope>NUCLEOTIDE SEQUENCE [LARGE SCALE GENOMIC DNA]</scope>
    <source>
        <strain evidence="2">DSM 25811 / CCM 8410 / LMG 26954 / E90</strain>
    </source>
</reference>
<dbReference type="OrthoDB" id="1082405at2"/>
<gene>
    <name evidence="1" type="ORF">SAMN04487894_104251</name>
</gene>
<accession>A0A1G6Q2A3</accession>
<protein>
    <submittedName>
        <fullName evidence="1">Uncharacterized protein</fullName>
    </submittedName>
</protein>
<evidence type="ECO:0000313" key="2">
    <source>
        <dbReference type="Proteomes" id="UP000198757"/>
    </source>
</evidence>
<dbReference type="RefSeq" id="WP_090389863.1">
    <property type="nucleotide sequence ID" value="NZ_FMZO01000004.1"/>
</dbReference>
<dbReference type="AlphaFoldDB" id="A0A1G6Q2A3"/>
<keyword evidence="2" id="KW-1185">Reference proteome</keyword>
<dbReference type="EMBL" id="FMZO01000004">
    <property type="protein sequence ID" value="SDC86479.1"/>
    <property type="molecule type" value="Genomic_DNA"/>
</dbReference>
<name>A0A1G6Q2A3_NIADE</name>
<sequence length="158" mass="18143">MSKAIGDALPYEQRKTLADLNFRAGSVFKFYDPIAKKEKRLILIGIRYDRIMVAFLRINTEINAHLFPTEALKNEHLILEYDEALRPFLTHTSYVNCSIFLEQKADILYNTLIEKPGIHIGVLDNNDLTNIKHKVATSRLLSSSQKKNFGLFFSPSKK</sequence>
<proteinExistence type="predicted"/>